<feature type="region of interest" description="Disordered" evidence="1">
    <location>
        <begin position="43"/>
        <end position="68"/>
    </location>
</feature>
<protein>
    <submittedName>
        <fullName evidence="2">Uncharacterized protein</fullName>
    </submittedName>
</protein>
<feature type="compositionally biased region" description="Basic and acidic residues" evidence="1">
    <location>
        <begin position="46"/>
        <end position="60"/>
    </location>
</feature>
<evidence type="ECO:0000313" key="3">
    <source>
        <dbReference type="Proteomes" id="UP001607302"/>
    </source>
</evidence>
<organism evidence="2 3">
    <name type="scientific">Vespula squamosa</name>
    <name type="common">Southern yellow jacket</name>
    <name type="synonym">Wasp</name>
    <dbReference type="NCBI Taxonomy" id="30214"/>
    <lineage>
        <taxon>Eukaryota</taxon>
        <taxon>Metazoa</taxon>
        <taxon>Ecdysozoa</taxon>
        <taxon>Arthropoda</taxon>
        <taxon>Hexapoda</taxon>
        <taxon>Insecta</taxon>
        <taxon>Pterygota</taxon>
        <taxon>Neoptera</taxon>
        <taxon>Endopterygota</taxon>
        <taxon>Hymenoptera</taxon>
        <taxon>Apocrita</taxon>
        <taxon>Aculeata</taxon>
        <taxon>Vespoidea</taxon>
        <taxon>Vespidae</taxon>
        <taxon>Vespinae</taxon>
        <taxon>Vespula</taxon>
    </lineage>
</organism>
<keyword evidence="3" id="KW-1185">Reference proteome</keyword>
<gene>
    <name evidence="2" type="ORF">V1478_008436</name>
</gene>
<evidence type="ECO:0000313" key="2">
    <source>
        <dbReference type="EMBL" id="KAL2723923.1"/>
    </source>
</evidence>
<proteinExistence type="predicted"/>
<accession>A0ABD2ATI0</accession>
<reference evidence="2 3" key="1">
    <citation type="journal article" date="2024" name="Ann. Entomol. Soc. Am.">
        <title>Genomic analyses of the southern and eastern yellowjacket wasps (Hymenoptera: Vespidae) reveal evolutionary signatures of social life.</title>
        <authorList>
            <person name="Catto M.A."/>
            <person name="Caine P.B."/>
            <person name="Orr S.E."/>
            <person name="Hunt B.G."/>
            <person name="Goodisman M.A.D."/>
        </authorList>
    </citation>
    <scope>NUCLEOTIDE SEQUENCE [LARGE SCALE GENOMIC DNA]</scope>
    <source>
        <strain evidence="2">233</strain>
        <tissue evidence="2">Head and thorax</tissue>
    </source>
</reference>
<dbReference type="AlphaFoldDB" id="A0ABD2ATI0"/>
<evidence type="ECO:0000256" key="1">
    <source>
        <dbReference type="SAM" id="MobiDB-lite"/>
    </source>
</evidence>
<name>A0ABD2ATI0_VESSQ</name>
<comment type="caution">
    <text evidence="2">The sequence shown here is derived from an EMBL/GenBank/DDBJ whole genome shotgun (WGS) entry which is preliminary data.</text>
</comment>
<dbReference type="Proteomes" id="UP001607302">
    <property type="component" value="Unassembled WGS sequence"/>
</dbReference>
<sequence length="172" mass="19235">MPCYDGTEDDDNSPADCDACAIFGSDNNRRWCMDSGRHCKSALHNTDSDSRIRSFEEKGHPGRSQDSIFEKEPSFVGLAMDPVLRKEDGNVEERRTTSNARERNSQNTYNAITSLSVDVYNNVGTNMASSAKEITLKKLPVLSIPSPSNTSSWALVKVVLSRRCLRWFIPEI</sequence>
<dbReference type="EMBL" id="JAUDFV010000139">
    <property type="protein sequence ID" value="KAL2723923.1"/>
    <property type="molecule type" value="Genomic_DNA"/>
</dbReference>